<reference evidence="2" key="1">
    <citation type="submission" date="2019-04" db="EMBL/GenBank/DDBJ databases">
        <title>Friends and foes A comparative genomics studyof 23 Aspergillus species from section Flavi.</title>
        <authorList>
            <consortium name="DOE Joint Genome Institute"/>
            <person name="Kjaerbolling I."/>
            <person name="Vesth T."/>
            <person name="Frisvad J.C."/>
            <person name="Nybo J.L."/>
            <person name="Theobald S."/>
            <person name="Kildgaard S."/>
            <person name="Isbrandt T."/>
            <person name="Kuo A."/>
            <person name="Sato A."/>
            <person name="Lyhne E.K."/>
            <person name="Kogle M.E."/>
            <person name="Wiebenga A."/>
            <person name="Kun R.S."/>
            <person name="Lubbers R.J."/>
            <person name="Makela M.R."/>
            <person name="Barry K."/>
            <person name="Chovatia M."/>
            <person name="Clum A."/>
            <person name="Daum C."/>
            <person name="Haridas S."/>
            <person name="He G."/>
            <person name="LaButti K."/>
            <person name="Lipzen A."/>
            <person name="Mondo S."/>
            <person name="Riley R."/>
            <person name="Salamov A."/>
            <person name="Simmons B.A."/>
            <person name="Magnuson J.K."/>
            <person name="Henrissat B."/>
            <person name="Mortensen U.H."/>
            <person name="Larsen T.O."/>
            <person name="Devries R.P."/>
            <person name="Grigoriev I.V."/>
            <person name="Machida M."/>
            <person name="Baker S.E."/>
            <person name="Andersen M.R."/>
        </authorList>
    </citation>
    <scope>NUCLEOTIDE SEQUENCE [LARGE SCALE GENOMIC DNA]</scope>
    <source>
        <strain evidence="2">CBS 130017</strain>
    </source>
</reference>
<evidence type="ECO:0000313" key="1">
    <source>
        <dbReference type="EMBL" id="KAE8328260.1"/>
    </source>
</evidence>
<accession>A0A5N6X9H8</accession>
<sequence>MRVRGSCKELKNQGFYCCGMWQHQGSAKRMVFSHQSLTSCTPPRHFLLYLYLLHVCGFVCSHIPNQSNQYLLFCTGLRCMVFNNPTTRPNRCTAHKDHGCFT</sequence>
<dbReference type="AlphaFoldDB" id="A0A5N6X9H8"/>
<evidence type="ECO:0000313" key="2">
    <source>
        <dbReference type="Proteomes" id="UP000325945"/>
    </source>
</evidence>
<proteinExistence type="predicted"/>
<protein>
    <submittedName>
        <fullName evidence="1">Uncharacterized protein</fullName>
    </submittedName>
</protein>
<organism evidence="1 2">
    <name type="scientific">Aspergillus sergii</name>
    <dbReference type="NCBI Taxonomy" id="1034303"/>
    <lineage>
        <taxon>Eukaryota</taxon>
        <taxon>Fungi</taxon>
        <taxon>Dikarya</taxon>
        <taxon>Ascomycota</taxon>
        <taxon>Pezizomycotina</taxon>
        <taxon>Eurotiomycetes</taxon>
        <taxon>Eurotiomycetidae</taxon>
        <taxon>Eurotiales</taxon>
        <taxon>Aspergillaceae</taxon>
        <taxon>Aspergillus</taxon>
        <taxon>Aspergillus subgen. Circumdati</taxon>
    </lineage>
</organism>
<dbReference type="Proteomes" id="UP000325945">
    <property type="component" value="Unassembled WGS sequence"/>
</dbReference>
<name>A0A5N6X9H8_9EURO</name>
<dbReference type="EMBL" id="ML741786">
    <property type="protein sequence ID" value="KAE8328260.1"/>
    <property type="molecule type" value="Genomic_DNA"/>
</dbReference>
<keyword evidence="2" id="KW-1185">Reference proteome</keyword>
<gene>
    <name evidence="1" type="ORF">BDV39DRAFT_68624</name>
</gene>